<dbReference type="AlphaFoldDB" id="A0A4Y2H9N5"/>
<name>A0A4Y2H9N5_ARAVE</name>
<evidence type="ECO:0000313" key="2">
    <source>
        <dbReference type="Proteomes" id="UP000499080"/>
    </source>
</evidence>
<accession>A0A4Y2H9N5</accession>
<reference evidence="1 2" key="1">
    <citation type="journal article" date="2019" name="Sci. Rep.">
        <title>Orb-weaving spider Araneus ventricosus genome elucidates the spidroin gene catalogue.</title>
        <authorList>
            <person name="Kono N."/>
            <person name="Nakamura H."/>
            <person name="Ohtoshi R."/>
            <person name="Moran D.A.P."/>
            <person name="Shinohara A."/>
            <person name="Yoshida Y."/>
            <person name="Fujiwara M."/>
            <person name="Mori M."/>
            <person name="Tomita M."/>
            <person name="Arakawa K."/>
        </authorList>
    </citation>
    <scope>NUCLEOTIDE SEQUENCE [LARGE SCALE GENOMIC DNA]</scope>
</reference>
<organism evidence="1 2">
    <name type="scientific">Araneus ventricosus</name>
    <name type="common">Orbweaver spider</name>
    <name type="synonym">Epeira ventricosa</name>
    <dbReference type="NCBI Taxonomy" id="182803"/>
    <lineage>
        <taxon>Eukaryota</taxon>
        <taxon>Metazoa</taxon>
        <taxon>Ecdysozoa</taxon>
        <taxon>Arthropoda</taxon>
        <taxon>Chelicerata</taxon>
        <taxon>Arachnida</taxon>
        <taxon>Araneae</taxon>
        <taxon>Araneomorphae</taxon>
        <taxon>Entelegynae</taxon>
        <taxon>Araneoidea</taxon>
        <taxon>Araneidae</taxon>
        <taxon>Araneus</taxon>
    </lineage>
</organism>
<sequence>MGRLLLNGLTSGDVLFIESGAGRSSSLCPSIIRIFVVSCLKEEQMRTAHCDAVRVAFVSRSSLWWVFATKIEQDCCA</sequence>
<keyword evidence="2" id="KW-1185">Reference proteome</keyword>
<dbReference type="Proteomes" id="UP000499080">
    <property type="component" value="Unassembled WGS sequence"/>
</dbReference>
<protein>
    <submittedName>
        <fullName evidence="1">Uncharacterized protein</fullName>
    </submittedName>
</protein>
<dbReference type="EMBL" id="BGPR01001795">
    <property type="protein sequence ID" value="GBM62009.1"/>
    <property type="molecule type" value="Genomic_DNA"/>
</dbReference>
<gene>
    <name evidence="1" type="ORF">AVEN_199312_1</name>
</gene>
<comment type="caution">
    <text evidence="1">The sequence shown here is derived from an EMBL/GenBank/DDBJ whole genome shotgun (WGS) entry which is preliminary data.</text>
</comment>
<evidence type="ECO:0000313" key="1">
    <source>
        <dbReference type="EMBL" id="GBM62009.1"/>
    </source>
</evidence>
<proteinExistence type="predicted"/>